<name>A0A9P8D0F8_MORAP</name>
<organism evidence="1 2">
    <name type="scientific">Mortierella alpina</name>
    <name type="common">Oleaginous fungus</name>
    <name type="synonym">Mortierella renispora</name>
    <dbReference type="NCBI Taxonomy" id="64518"/>
    <lineage>
        <taxon>Eukaryota</taxon>
        <taxon>Fungi</taxon>
        <taxon>Fungi incertae sedis</taxon>
        <taxon>Mucoromycota</taxon>
        <taxon>Mortierellomycotina</taxon>
        <taxon>Mortierellomycetes</taxon>
        <taxon>Mortierellales</taxon>
        <taxon>Mortierellaceae</taxon>
        <taxon>Mortierella</taxon>
    </lineage>
</organism>
<gene>
    <name evidence="1" type="ORF">KVV02_005758</name>
</gene>
<dbReference type="EMBL" id="JAIFTL010000208">
    <property type="protein sequence ID" value="KAG9321385.1"/>
    <property type="molecule type" value="Genomic_DNA"/>
</dbReference>
<reference evidence="1" key="1">
    <citation type="submission" date="2021-07" db="EMBL/GenBank/DDBJ databases">
        <title>Draft genome of Mortierella alpina, strain LL118, isolated from an aspen leaf litter sample.</title>
        <authorList>
            <person name="Yang S."/>
            <person name="Vinatzer B.A."/>
        </authorList>
    </citation>
    <scope>NUCLEOTIDE SEQUENCE</scope>
    <source>
        <strain evidence="1">LL118</strain>
    </source>
</reference>
<sequence>MLVMIVGAGLGGLMMAALLEKANIPYTSWLNKLIRHMVLNYLPKSIQVRKLIERSAYRPQVAFLPQAETRGTCAVLPQRPSKRYLKVQQSNKTDL</sequence>
<comment type="caution">
    <text evidence="1">The sequence shown here is derived from an EMBL/GenBank/DDBJ whole genome shotgun (WGS) entry which is preliminary data.</text>
</comment>
<protein>
    <submittedName>
        <fullName evidence="1">Uncharacterized protein</fullName>
    </submittedName>
</protein>
<evidence type="ECO:0000313" key="2">
    <source>
        <dbReference type="Proteomes" id="UP000717515"/>
    </source>
</evidence>
<dbReference type="AlphaFoldDB" id="A0A9P8D0F8"/>
<proteinExistence type="predicted"/>
<evidence type="ECO:0000313" key="1">
    <source>
        <dbReference type="EMBL" id="KAG9321385.1"/>
    </source>
</evidence>
<accession>A0A9P8D0F8</accession>
<dbReference type="Proteomes" id="UP000717515">
    <property type="component" value="Unassembled WGS sequence"/>
</dbReference>